<accession>A0ABT5YEA3</accession>
<dbReference type="RefSeq" id="WP_275708918.1">
    <property type="nucleotide sequence ID" value="NZ_JANCMW010000013.1"/>
</dbReference>
<dbReference type="NCBIfam" id="TIGR01494">
    <property type="entry name" value="ATPase_P-type"/>
    <property type="match status" value="1"/>
</dbReference>
<keyword evidence="12 15" id="KW-1133">Transmembrane helix</keyword>
<keyword evidence="7 15" id="KW-0479">Metal-binding</keyword>
<comment type="subcellular location">
    <subcellularLocation>
        <location evidence="1">Cell membrane</location>
        <topology evidence="1">Multi-pass membrane protein</topology>
    </subcellularLocation>
</comment>
<evidence type="ECO:0000256" key="8">
    <source>
        <dbReference type="ARBA" id="ARBA00022741"/>
    </source>
</evidence>
<evidence type="ECO:0000256" key="14">
    <source>
        <dbReference type="ARBA" id="ARBA00023136"/>
    </source>
</evidence>
<dbReference type="Gene3D" id="2.70.150.10">
    <property type="entry name" value="Calcium-transporting ATPase, cytoplasmic transduction domain A"/>
    <property type="match status" value="1"/>
</dbReference>
<dbReference type="Gene3D" id="3.40.1110.10">
    <property type="entry name" value="Calcium-transporting ATPase, cytoplasmic domain N"/>
    <property type="match status" value="1"/>
</dbReference>
<evidence type="ECO:0000313" key="18">
    <source>
        <dbReference type="Proteomes" id="UP001143391"/>
    </source>
</evidence>
<evidence type="ECO:0000256" key="11">
    <source>
        <dbReference type="ARBA" id="ARBA00022967"/>
    </source>
</evidence>
<dbReference type="InterPro" id="IPR027256">
    <property type="entry name" value="P-typ_ATPase_IB"/>
</dbReference>
<dbReference type="Pfam" id="PF00122">
    <property type="entry name" value="E1-E2_ATPase"/>
    <property type="match status" value="1"/>
</dbReference>
<feature type="domain" description="HMA" evidence="16">
    <location>
        <begin position="92"/>
        <end position="158"/>
    </location>
</feature>
<dbReference type="InterPro" id="IPR023214">
    <property type="entry name" value="HAD_sf"/>
</dbReference>
<evidence type="ECO:0000256" key="2">
    <source>
        <dbReference type="ARBA" id="ARBA00006024"/>
    </source>
</evidence>
<evidence type="ECO:0000256" key="12">
    <source>
        <dbReference type="ARBA" id="ARBA00022989"/>
    </source>
</evidence>
<dbReference type="EMBL" id="JANCMW010000013">
    <property type="protein sequence ID" value="MDF0752028.1"/>
    <property type="molecule type" value="Genomic_DNA"/>
</dbReference>
<evidence type="ECO:0000256" key="1">
    <source>
        <dbReference type="ARBA" id="ARBA00004651"/>
    </source>
</evidence>
<keyword evidence="18" id="KW-1185">Reference proteome</keyword>
<keyword evidence="14 15" id="KW-0472">Membrane</keyword>
<dbReference type="NCBIfam" id="TIGR01525">
    <property type="entry name" value="ATPase-IB_hvy"/>
    <property type="match status" value="1"/>
</dbReference>
<dbReference type="PROSITE" id="PS00154">
    <property type="entry name" value="ATPASE_E1_E2"/>
    <property type="match status" value="1"/>
</dbReference>
<feature type="transmembrane region" description="Helical" evidence="15">
    <location>
        <begin position="177"/>
        <end position="199"/>
    </location>
</feature>
<dbReference type="InterPro" id="IPR023298">
    <property type="entry name" value="ATPase_P-typ_TM_dom_sf"/>
</dbReference>
<keyword evidence="6 15" id="KW-0812">Transmembrane</keyword>
<dbReference type="InterPro" id="IPR036163">
    <property type="entry name" value="HMA_dom_sf"/>
</dbReference>
<evidence type="ECO:0000313" key="17">
    <source>
        <dbReference type="EMBL" id="MDF0752028.1"/>
    </source>
</evidence>
<dbReference type="CDD" id="cd00371">
    <property type="entry name" value="HMA"/>
    <property type="match status" value="1"/>
</dbReference>
<dbReference type="InterPro" id="IPR001757">
    <property type="entry name" value="P_typ_ATPase"/>
</dbReference>
<keyword evidence="10" id="KW-0460">Magnesium</keyword>
<evidence type="ECO:0000256" key="4">
    <source>
        <dbReference type="ARBA" id="ARBA00022475"/>
    </source>
</evidence>
<dbReference type="NCBIfam" id="TIGR01511">
    <property type="entry name" value="ATPase-IB1_Cu"/>
    <property type="match status" value="1"/>
</dbReference>
<feature type="transmembrane region" description="Helical" evidence="15">
    <location>
        <begin position="249"/>
        <end position="267"/>
    </location>
</feature>
<keyword evidence="11" id="KW-1278">Translocase</keyword>
<evidence type="ECO:0000256" key="13">
    <source>
        <dbReference type="ARBA" id="ARBA00023065"/>
    </source>
</evidence>
<dbReference type="PROSITE" id="PS01229">
    <property type="entry name" value="COF_2"/>
    <property type="match status" value="1"/>
</dbReference>
<evidence type="ECO:0000256" key="15">
    <source>
        <dbReference type="RuleBase" id="RU362081"/>
    </source>
</evidence>
<dbReference type="Gene3D" id="3.30.70.100">
    <property type="match status" value="1"/>
</dbReference>
<dbReference type="SUPFAM" id="SSF81653">
    <property type="entry name" value="Calcium ATPase, transduction domain A"/>
    <property type="match status" value="1"/>
</dbReference>
<dbReference type="InterPro" id="IPR008250">
    <property type="entry name" value="ATPase_P-typ_transduc_dom_A_sf"/>
</dbReference>
<dbReference type="CDD" id="cd02079">
    <property type="entry name" value="P-type_ATPase_HM"/>
    <property type="match status" value="1"/>
</dbReference>
<evidence type="ECO:0000256" key="7">
    <source>
        <dbReference type="ARBA" id="ARBA00022723"/>
    </source>
</evidence>
<reference evidence="17" key="1">
    <citation type="submission" date="2022-07" db="EMBL/GenBank/DDBJ databases">
        <title>Marinobacter iranensis a new bacterium isolate from a hipersaline lake in Iran.</title>
        <authorList>
            <person name="Mohammad A.M.A."/>
            <person name="Cristina S.-P."/>
            <person name="Antonio V."/>
        </authorList>
    </citation>
    <scope>NUCLEOTIDE SEQUENCE</scope>
    <source>
        <strain evidence="17">71-i</strain>
    </source>
</reference>
<dbReference type="Gene3D" id="3.40.50.1000">
    <property type="entry name" value="HAD superfamily/HAD-like"/>
    <property type="match status" value="1"/>
</dbReference>
<keyword evidence="13" id="KW-0406">Ion transport</keyword>
<dbReference type="NCBIfam" id="TIGR01512">
    <property type="entry name" value="ATPase-IB2_Cd"/>
    <property type="match status" value="1"/>
</dbReference>
<dbReference type="PROSITE" id="PS50846">
    <property type="entry name" value="HMA_2"/>
    <property type="match status" value="1"/>
</dbReference>
<dbReference type="InterPro" id="IPR036412">
    <property type="entry name" value="HAD-like_sf"/>
</dbReference>
<organism evidence="17 18">
    <name type="scientific">Marinobacter iranensis</name>
    <dbReference type="NCBI Taxonomy" id="2962607"/>
    <lineage>
        <taxon>Bacteria</taxon>
        <taxon>Pseudomonadati</taxon>
        <taxon>Pseudomonadota</taxon>
        <taxon>Gammaproteobacteria</taxon>
        <taxon>Pseudomonadales</taxon>
        <taxon>Marinobacteraceae</taxon>
        <taxon>Marinobacter</taxon>
    </lineage>
</organism>
<evidence type="ECO:0000256" key="6">
    <source>
        <dbReference type="ARBA" id="ARBA00022692"/>
    </source>
</evidence>
<dbReference type="SUPFAM" id="SSF56784">
    <property type="entry name" value="HAD-like"/>
    <property type="match status" value="1"/>
</dbReference>
<protein>
    <submittedName>
        <fullName evidence="17">Heavy metal translocating P-type ATPase</fullName>
    </submittedName>
</protein>
<dbReference type="PRINTS" id="PR00119">
    <property type="entry name" value="CATATPASE"/>
</dbReference>
<dbReference type="Proteomes" id="UP001143391">
    <property type="component" value="Unassembled WGS sequence"/>
</dbReference>
<keyword evidence="3" id="KW-0813">Transport</keyword>
<evidence type="ECO:0000256" key="9">
    <source>
        <dbReference type="ARBA" id="ARBA00022840"/>
    </source>
</evidence>
<dbReference type="InterPro" id="IPR021993">
    <property type="entry name" value="ATPase-cat-bd"/>
</dbReference>
<evidence type="ECO:0000256" key="10">
    <source>
        <dbReference type="ARBA" id="ARBA00022842"/>
    </source>
</evidence>
<dbReference type="SUPFAM" id="SSF81665">
    <property type="entry name" value="Calcium ATPase, transmembrane domain M"/>
    <property type="match status" value="1"/>
</dbReference>
<dbReference type="Pfam" id="PF00702">
    <property type="entry name" value="Hydrolase"/>
    <property type="match status" value="1"/>
</dbReference>
<dbReference type="Pfam" id="PF12156">
    <property type="entry name" value="ATPase-cat_bd"/>
    <property type="match status" value="1"/>
</dbReference>
<keyword evidence="4 15" id="KW-1003">Cell membrane</keyword>
<comment type="caution">
    <text evidence="17">The sequence shown here is derived from an EMBL/GenBank/DDBJ whole genome shotgun (WGS) entry which is preliminary data.</text>
</comment>
<feature type="transmembrane region" description="Helical" evidence="15">
    <location>
        <begin position="752"/>
        <end position="769"/>
    </location>
</feature>
<sequence length="815" mass="88379">MKPLDCYHCGEPAAGEPPITLKLEGELRHFCCQGCRAVCEIIRTEGLTGFYQFRTEPAATPKALTDSELSRIRELDHPLVQKSFVSPIKAGQEATLLVSGITCAACIWLLENHLAKQPGVISFSVNHSTQRARLIWNPEQAKLSQLLIAIHELGYQARPYQADEAEKALKEEHRSALIRLAVAGIGAFQSMMLAFPLYFELVSDLSPEFVSFFRWFSLLVATPVVLYSARPFFTNALRDIRSRHLTMDVPVATAIGLAYVASAWVTVFGGEEVYFESVCMFTFFLQLGRYIEMQARYRAGLTGNALAGFQPMVANRIRGNDSDIVSTHDLAPGDIVRIRPGETLPADGVIVSGHSTLNEAALTGEYLPETRSQGDEVHAGSINGENPLEVEVRRSGAQTRLSGILRVLDRVQAEKPPVAQMADRIAGVFVSRVLILAPLIWIGWWLAGADNAFDITLSVLVVTCPCALSLATPTAITSATMRLRKLGLLPTRGHTLESLNTVDTVIFDKTGTLTRGELSLVATDTFGPHNAEQCQQLAASLEKHSEHPIARVFHPIRSVSAGQVLNHVGGGLSGQVNGKPLYIGHLDFVQANVSCPPPDTDKSQGIEIWLATADEWLARFTLDDEPRADAREAVQALQKAGLRTILLSGDRSGHVEQIARRLGIDEAIGQASPEEKLRVLEELRDQGRHIMMVGDGLNDLPSMAGAGVSVAMGSAADLTQLKADAVLLNGQLTQLSEALKTSQDTRRVIRQNMTWALAYNVCALPLAAAGLVPPWLAAIGMSLSSLVVVLNAMRLGRTRGNRELSVATVGAEATP</sequence>
<proteinExistence type="inferred from homology"/>
<feature type="transmembrane region" description="Helical" evidence="15">
    <location>
        <begin position="211"/>
        <end position="229"/>
    </location>
</feature>
<evidence type="ECO:0000256" key="3">
    <source>
        <dbReference type="ARBA" id="ARBA00022448"/>
    </source>
</evidence>
<keyword evidence="9 15" id="KW-0067">ATP-binding</keyword>
<feature type="transmembrane region" description="Helical" evidence="15">
    <location>
        <begin position="273"/>
        <end position="291"/>
    </location>
</feature>
<dbReference type="InterPro" id="IPR023299">
    <property type="entry name" value="ATPase_P-typ_cyto_dom_N"/>
</dbReference>
<dbReference type="SUPFAM" id="SSF55008">
    <property type="entry name" value="HMA, heavy metal-associated domain"/>
    <property type="match status" value="1"/>
</dbReference>
<dbReference type="InterPro" id="IPR018303">
    <property type="entry name" value="ATPase_P-typ_P_site"/>
</dbReference>
<gene>
    <name evidence="17" type="ORF">NLU14_17490</name>
</gene>
<comment type="similarity">
    <text evidence="2 15">Belongs to the cation transport ATPase (P-type) (TC 3.A.3) family. Type IB subfamily.</text>
</comment>
<dbReference type="PANTHER" id="PTHR43520:SF5">
    <property type="entry name" value="CATION-TRANSPORTING P-TYPE ATPASE-RELATED"/>
    <property type="match status" value="1"/>
</dbReference>
<feature type="transmembrane region" description="Helical" evidence="15">
    <location>
        <begin position="425"/>
        <end position="446"/>
    </location>
</feature>
<dbReference type="InterPro" id="IPR006121">
    <property type="entry name" value="HMA_dom"/>
</dbReference>
<keyword evidence="5" id="KW-0597">Phosphoprotein</keyword>
<evidence type="ECO:0000256" key="5">
    <source>
        <dbReference type="ARBA" id="ARBA00022553"/>
    </source>
</evidence>
<dbReference type="Pfam" id="PF00403">
    <property type="entry name" value="HMA"/>
    <property type="match status" value="1"/>
</dbReference>
<feature type="transmembrane region" description="Helical" evidence="15">
    <location>
        <begin position="452"/>
        <end position="476"/>
    </location>
</feature>
<dbReference type="SUPFAM" id="SSF81660">
    <property type="entry name" value="Metal cation-transporting ATPase, ATP-binding domain N"/>
    <property type="match status" value="1"/>
</dbReference>
<dbReference type="InterPro" id="IPR059000">
    <property type="entry name" value="ATPase_P-type_domA"/>
</dbReference>
<evidence type="ECO:0000259" key="16">
    <source>
        <dbReference type="PROSITE" id="PS50846"/>
    </source>
</evidence>
<name>A0ABT5YEA3_9GAMM</name>
<dbReference type="PANTHER" id="PTHR43520">
    <property type="entry name" value="ATP7, ISOFORM B"/>
    <property type="match status" value="1"/>
</dbReference>
<keyword evidence="8 15" id="KW-0547">Nucleotide-binding</keyword>